<dbReference type="Proteomes" id="UP001576780">
    <property type="component" value="Unassembled WGS sequence"/>
</dbReference>
<accession>A0ABV4WQF4</accession>
<keyword evidence="2" id="KW-1185">Reference proteome</keyword>
<sequence length="253" mass="27810">MDLETAVTVMITSFGNAALAGQRSPLPLDGTEEQELHFVCANGDEIHGLTAWFDYLTATGCTQLCFGRVHEERHLAEADRSKLPKYGRRFIGTTYMDGRVEIWTRELVLIPKDERYPHGHYRFVFTAIPALALPDAPTDTEQVVAKVLAAVDNAADLADSCQLLNFAACFRRARQALVDPSPPQPSRWLCPSAPEMALRLFTAADHAYVFGTIGSWNDVFIVGDLDYERVTSALSEAIGLATTHAANLQPSLS</sequence>
<comment type="caution">
    <text evidence="1">The sequence shown here is derived from an EMBL/GenBank/DDBJ whole genome shotgun (WGS) entry which is preliminary data.</text>
</comment>
<gene>
    <name evidence="1" type="ORF">ACE1CA_22565</name>
</gene>
<evidence type="ECO:0000313" key="1">
    <source>
        <dbReference type="EMBL" id="MFB2837320.1"/>
    </source>
</evidence>
<protein>
    <submittedName>
        <fullName evidence="1">Uncharacterized protein</fullName>
    </submittedName>
</protein>
<organism evidence="1 2">
    <name type="scientific">Floridaenema evergladense BLCC-F167</name>
    <dbReference type="NCBI Taxonomy" id="3153639"/>
    <lineage>
        <taxon>Bacteria</taxon>
        <taxon>Bacillati</taxon>
        <taxon>Cyanobacteriota</taxon>
        <taxon>Cyanophyceae</taxon>
        <taxon>Oscillatoriophycideae</taxon>
        <taxon>Aerosakkonematales</taxon>
        <taxon>Aerosakkonemataceae</taxon>
        <taxon>Floridanema</taxon>
        <taxon>Floridanema evergladense</taxon>
    </lineage>
</organism>
<reference evidence="1 2" key="1">
    <citation type="submission" date="2024-09" db="EMBL/GenBank/DDBJ databases">
        <title>Floridaenema gen nov. (Aerosakkonemataceae, Aerosakkonematales ord. nov., Cyanobacteria) from benthic tropical and subtropical fresh waters, with the description of four new species.</title>
        <authorList>
            <person name="Moretto J.A."/>
            <person name="Berthold D.E."/>
            <person name="Lefler F.W."/>
            <person name="Huang I.-S."/>
            <person name="Laughinghouse H. IV."/>
        </authorList>
    </citation>
    <scope>NUCLEOTIDE SEQUENCE [LARGE SCALE GENOMIC DNA]</scope>
    <source>
        <strain evidence="1 2">BLCC-F167</strain>
    </source>
</reference>
<evidence type="ECO:0000313" key="2">
    <source>
        <dbReference type="Proteomes" id="UP001576780"/>
    </source>
</evidence>
<dbReference type="EMBL" id="JBHFNT010000205">
    <property type="protein sequence ID" value="MFB2837320.1"/>
    <property type="molecule type" value="Genomic_DNA"/>
</dbReference>
<proteinExistence type="predicted"/>
<name>A0ABV4WQF4_9CYAN</name>
<dbReference type="RefSeq" id="WP_413279672.1">
    <property type="nucleotide sequence ID" value="NZ_JBHFNT010000205.1"/>
</dbReference>